<dbReference type="PANTHER" id="PTHR38050">
    <property type="match status" value="1"/>
</dbReference>
<dbReference type="EMBL" id="JAULSU010000003">
    <property type="protein sequence ID" value="KAK0624356.1"/>
    <property type="molecule type" value="Genomic_DNA"/>
</dbReference>
<evidence type="ECO:0000256" key="10">
    <source>
        <dbReference type="SAM" id="MobiDB-lite"/>
    </source>
</evidence>
<keyword evidence="5" id="KW-0732">Signal</keyword>
<evidence type="ECO:0000256" key="9">
    <source>
        <dbReference type="ARBA" id="ARBA00034075"/>
    </source>
</evidence>
<keyword evidence="6" id="KW-0378">Hydrolase</keyword>
<comment type="catalytic activity">
    <reaction evidence="9">
        <text>feruloyl-polysaccharide + H2O = ferulate + polysaccharide.</text>
        <dbReference type="EC" id="3.1.1.73"/>
    </reaction>
</comment>
<dbReference type="Gene3D" id="3.40.50.1820">
    <property type="entry name" value="alpha/beta hydrolase"/>
    <property type="match status" value="1"/>
</dbReference>
<keyword evidence="7" id="KW-0119">Carbohydrate metabolism</keyword>
<evidence type="ECO:0000256" key="4">
    <source>
        <dbReference type="ARBA" id="ARBA00022651"/>
    </source>
</evidence>
<evidence type="ECO:0000256" key="8">
    <source>
        <dbReference type="ARBA" id="ARBA00023326"/>
    </source>
</evidence>
<comment type="subcellular location">
    <subcellularLocation>
        <location evidence="1">Secreted</location>
    </subcellularLocation>
</comment>
<evidence type="ECO:0000256" key="6">
    <source>
        <dbReference type="ARBA" id="ARBA00022801"/>
    </source>
</evidence>
<evidence type="ECO:0000313" key="11">
    <source>
        <dbReference type="EMBL" id="KAK0624356.1"/>
    </source>
</evidence>
<evidence type="ECO:0000256" key="3">
    <source>
        <dbReference type="ARBA" id="ARBA00022525"/>
    </source>
</evidence>
<dbReference type="InterPro" id="IPR029058">
    <property type="entry name" value="AB_hydrolase_fold"/>
</dbReference>
<sequence length="261" mass="27245">MSPSVTDLGEPFVGLRAAGARVSVDILRRPPPSAGCGKTPTLKTNNAITSSGKQRCLILKLSDDCDTTPNPTASFSHSTPSATAVPSSPKEGGVGTASWGIPPATNNSAIFISPNGQAADSVDVEFADDILATVSVDLCFNTDQAPSTGLSYGGAISYTLACARPRVFRAVAVMKSNIISSCEGGTEPIVYYHQHGTKNQALPFSGAFAHAGQIYRLGGVRSKVPDDLDCVRWGHTISHRESGAAGSFTTVEVCDFFSQFT</sequence>
<keyword evidence="4" id="KW-0858">Xylan degradation</keyword>
<dbReference type="GO" id="GO:0045493">
    <property type="term" value="P:xylan catabolic process"/>
    <property type="evidence" value="ECO:0007669"/>
    <property type="project" value="UniProtKB-KW"/>
</dbReference>
<dbReference type="GO" id="GO:0005576">
    <property type="term" value="C:extracellular region"/>
    <property type="evidence" value="ECO:0007669"/>
    <property type="project" value="UniProtKB-SubCell"/>
</dbReference>
<comment type="caution">
    <text evidence="11">The sequence shown here is derived from an EMBL/GenBank/DDBJ whole genome shotgun (WGS) entry which is preliminary data.</text>
</comment>
<accession>A0AA39WZF2</accession>
<dbReference type="AlphaFoldDB" id="A0AA39WZF2"/>
<dbReference type="Proteomes" id="UP001175000">
    <property type="component" value="Unassembled WGS sequence"/>
</dbReference>
<gene>
    <name evidence="11" type="ORF">B0T14DRAFT_536832</name>
</gene>
<evidence type="ECO:0000256" key="5">
    <source>
        <dbReference type="ARBA" id="ARBA00022729"/>
    </source>
</evidence>
<reference evidence="11" key="1">
    <citation type="submission" date="2023-06" db="EMBL/GenBank/DDBJ databases">
        <title>Genome-scale phylogeny and comparative genomics of the fungal order Sordariales.</title>
        <authorList>
            <consortium name="Lawrence Berkeley National Laboratory"/>
            <person name="Hensen N."/>
            <person name="Bonometti L."/>
            <person name="Westerberg I."/>
            <person name="Brannstrom I.O."/>
            <person name="Guillou S."/>
            <person name="Cros-Aarteil S."/>
            <person name="Calhoun S."/>
            <person name="Haridas S."/>
            <person name="Kuo A."/>
            <person name="Mondo S."/>
            <person name="Pangilinan J."/>
            <person name="Riley R."/>
            <person name="Labutti K."/>
            <person name="Andreopoulos B."/>
            <person name="Lipzen A."/>
            <person name="Chen C."/>
            <person name="Yanf M."/>
            <person name="Daum C."/>
            <person name="Ng V."/>
            <person name="Clum A."/>
            <person name="Steindorff A."/>
            <person name="Ohm R."/>
            <person name="Martin F."/>
            <person name="Silar P."/>
            <person name="Natvig D."/>
            <person name="Lalanne C."/>
            <person name="Gautier V."/>
            <person name="Ament-Velasquez S.L."/>
            <person name="Kruys A."/>
            <person name="Hutchinson M.I."/>
            <person name="Powell A.J."/>
            <person name="Barry K."/>
            <person name="Miller A.N."/>
            <person name="Grigoriev I.V."/>
            <person name="Debuchy R."/>
            <person name="Gladieux P."/>
            <person name="Thoren M.H."/>
            <person name="Johannesson H."/>
        </authorList>
    </citation>
    <scope>NUCLEOTIDE SEQUENCE</scope>
    <source>
        <strain evidence="11">CBS 606.72</strain>
    </source>
</reference>
<dbReference type="PANTHER" id="PTHR38050:SF2">
    <property type="entry name" value="FERULOYL ESTERASE C-RELATED"/>
    <property type="match status" value="1"/>
</dbReference>
<dbReference type="SUPFAM" id="SSF53474">
    <property type="entry name" value="alpha/beta-Hydrolases"/>
    <property type="match status" value="1"/>
</dbReference>
<keyword evidence="12" id="KW-1185">Reference proteome</keyword>
<dbReference type="InterPro" id="IPR043595">
    <property type="entry name" value="FaeB/C/D"/>
</dbReference>
<feature type="compositionally biased region" description="Low complexity" evidence="10">
    <location>
        <begin position="76"/>
        <end position="89"/>
    </location>
</feature>
<proteinExistence type="predicted"/>
<evidence type="ECO:0000313" key="12">
    <source>
        <dbReference type="Proteomes" id="UP001175000"/>
    </source>
</evidence>
<protein>
    <recommendedName>
        <fullName evidence="2">feruloyl esterase</fullName>
        <ecNumber evidence="2">3.1.1.73</ecNumber>
    </recommendedName>
</protein>
<name>A0AA39WZF2_9PEZI</name>
<organism evidence="11 12">
    <name type="scientific">Immersiella caudata</name>
    <dbReference type="NCBI Taxonomy" id="314043"/>
    <lineage>
        <taxon>Eukaryota</taxon>
        <taxon>Fungi</taxon>
        <taxon>Dikarya</taxon>
        <taxon>Ascomycota</taxon>
        <taxon>Pezizomycotina</taxon>
        <taxon>Sordariomycetes</taxon>
        <taxon>Sordariomycetidae</taxon>
        <taxon>Sordariales</taxon>
        <taxon>Lasiosphaeriaceae</taxon>
        <taxon>Immersiella</taxon>
    </lineage>
</organism>
<evidence type="ECO:0000256" key="1">
    <source>
        <dbReference type="ARBA" id="ARBA00004613"/>
    </source>
</evidence>
<keyword evidence="8" id="KW-0624">Polysaccharide degradation</keyword>
<dbReference type="EC" id="3.1.1.73" evidence="2"/>
<evidence type="ECO:0000256" key="7">
    <source>
        <dbReference type="ARBA" id="ARBA00023277"/>
    </source>
</evidence>
<feature type="region of interest" description="Disordered" evidence="10">
    <location>
        <begin position="70"/>
        <end position="99"/>
    </location>
</feature>
<dbReference type="GO" id="GO:0030600">
    <property type="term" value="F:feruloyl esterase activity"/>
    <property type="evidence" value="ECO:0007669"/>
    <property type="project" value="UniProtKB-EC"/>
</dbReference>
<evidence type="ECO:0000256" key="2">
    <source>
        <dbReference type="ARBA" id="ARBA00013091"/>
    </source>
</evidence>
<keyword evidence="3" id="KW-0964">Secreted</keyword>